<evidence type="ECO:0000256" key="1">
    <source>
        <dbReference type="ARBA" id="ARBA00004123"/>
    </source>
</evidence>
<keyword evidence="6" id="KW-0539">Nucleus</keyword>
<keyword evidence="9" id="KW-0648">Protein biosynthesis</keyword>
<dbReference type="Pfam" id="PF07524">
    <property type="entry name" value="Bromo_TP"/>
    <property type="match status" value="1"/>
</dbReference>
<dbReference type="STRING" id="4615.A0A199V6J0"/>
<dbReference type="Gramene" id="Aco004851.1.mrna1">
    <property type="protein sequence ID" value="Aco004851.1.mrna1.cds1"/>
    <property type="gene ID" value="Aco004851.1.path1"/>
</dbReference>
<protein>
    <recommendedName>
        <fullName evidence="3">Transcription initiation factor TFIID subunit 8</fullName>
    </recommendedName>
</protein>
<organism evidence="9 10">
    <name type="scientific">Ananas comosus</name>
    <name type="common">Pineapple</name>
    <name type="synonym">Ananas ananas</name>
    <dbReference type="NCBI Taxonomy" id="4615"/>
    <lineage>
        <taxon>Eukaryota</taxon>
        <taxon>Viridiplantae</taxon>
        <taxon>Streptophyta</taxon>
        <taxon>Embryophyta</taxon>
        <taxon>Tracheophyta</taxon>
        <taxon>Spermatophyta</taxon>
        <taxon>Magnoliopsida</taxon>
        <taxon>Liliopsida</taxon>
        <taxon>Poales</taxon>
        <taxon>Bromeliaceae</taxon>
        <taxon>Bromelioideae</taxon>
        <taxon>Ananas</taxon>
    </lineage>
</organism>
<proteinExistence type="inferred from homology"/>
<dbReference type="InterPro" id="IPR006565">
    <property type="entry name" value="BTP"/>
</dbReference>
<gene>
    <name evidence="12 13" type="primary">LOC109712444</name>
    <name evidence="9" type="ORF">ACMD2_10934</name>
</gene>
<comment type="similarity">
    <text evidence="2">Belongs to the TAF8 family.</text>
</comment>
<dbReference type="Proteomes" id="UP000092600">
    <property type="component" value="Unassembled WGS sequence"/>
</dbReference>
<dbReference type="RefSeq" id="XP_020091593.1">
    <property type="nucleotide sequence ID" value="XM_020236004.1"/>
</dbReference>
<name>A0A199V6J0_ANACO</name>
<dbReference type="CDD" id="cd08049">
    <property type="entry name" value="TAF8"/>
    <property type="match status" value="1"/>
</dbReference>
<dbReference type="InterPro" id="IPR019473">
    <property type="entry name" value="TFIID_su8_C"/>
</dbReference>
<sequence length="361" mass="39462">MSNGGRESRGLNHKEQKISNTSGGDEFVRAIATIAIAQILESTGFHSSHRSSTDALVEVLIRYIADLGRAATFHANVSGRTSCNVFDVLQGLEEFGLSQGSSGASDFHCCAVSSGVVREIATFVKTEEERPFAASLPRFPIARSPKLMPSFAEVGRAAGGKHIPEWLPSFPDTHTYIYTPVWNERSTDLRADKLEQVRQRRKAERSLLNLQQRLACNSTSGVLPTVDVDSKKGKQVVESNPFLAPPLLNGEREVSEIVIPSETASTKRFSVLGTFAPAFEAAKSGMLDAGGDERRALPNNRPVVTFKFGIAKKSMAASLSLDISDGKKGSWLRDDEKDDKKRRAEMILKQAMENPQELAQL</sequence>
<feature type="region of interest" description="Disordered" evidence="7">
    <location>
        <begin position="1"/>
        <end position="20"/>
    </location>
</feature>
<dbReference type="Gene3D" id="1.10.20.10">
    <property type="entry name" value="Histone, subunit A"/>
    <property type="match status" value="1"/>
</dbReference>
<dbReference type="SMART" id="SM00576">
    <property type="entry name" value="BTP"/>
    <property type="match status" value="1"/>
</dbReference>
<reference evidence="9 10" key="1">
    <citation type="journal article" date="2016" name="DNA Res.">
        <title>The draft genome of MD-2 pineapple using hybrid error correction of long reads.</title>
        <authorList>
            <person name="Redwan R.M."/>
            <person name="Saidin A."/>
            <person name="Kumar S.V."/>
        </authorList>
    </citation>
    <scope>NUCLEOTIDE SEQUENCE [LARGE SCALE GENOMIC DNA]</scope>
    <source>
        <strain evidence="10">cv. MD2</strain>
        <tissue evidence="9">Leaf</tissue>
    </source>
</reference>
<evidence type="ECO:0000256" key="3">
    <source>
        <dbReference type="ARBA" id="ARBA00017307"/>
    </source>
</evidence>
<dbReference type="OrthoDB" id="436852at2759"/>
<feature type="compositionally biased region" description="Basic and acidic residues" evidence="7">
    <location>
        <begin position="1"/>
        <end position="17"/>
    </location>
</feature>
<evidence type="ECO:0000256" key="2">
    <source>
        <dbReference type="ARBA" id="ARBA00008767"/>
    </source>
</evidence>
<evidence type="ECO:0000313" key="13">
    <source>
        <dbReference type="RefSeq" id="XP_020091594.1"/>
    </source>
</evidence>
<dbReference type="PANTHER" id="PTHR46338">
    <property type="entry name" value="TRANSCRIPTION INITIATION FACTOR TFIID SUBUNIT 8"/>
    <property type="match status" value="1"/>
</dbReference>
<accession>A0A199V6J0</accession>
<keyword evidence="4" id="KW-0805">Transcription regulation</keyword>
<dbReference type="GO" id="GO:0046982">
    <property type="term" value="F:protein heterodimerization activity"/>
    <property type="evidence" value="ECO:0007669"/>
    <property type="project" value="InterPro"/>
</dbReference>
<reference evidence="12 13" key="2">
    <citation type="submission" date="2025-04" db="UniProtKB">
        <authorList>
            <consortium name="RefSeq"/>
        </authorList>
    </citation>
    <scope>IDENTIFICATION</scope>
    <source>
        <tissue evidence="12 13">Leaf</tissue>
    </source>
</reference>
<dbReference type="GO" id="GO:0005669">
    <property type="term" value="C:transcription factor TFIID complex"/>
    <property type="evidence" value="ECO:0007669"/>
    <property type="project" value="InterPro"/>
</dbReference>
<dbReference type="RefSeq" id="XP_020091594.1">
    <property type="nucleotide sequence ID" value="XM_020236005.1"/>
</dbReference>
<keyword evidence="9" id="KW-0396">Initiation factor</keyword>
<evidence type="ECO:0000256" key="6">
    <source>
        <dbReference type="ARBA" id="ARBA00023242"/>
    </source>
</evidence>
<keyword evidence="11" id="KW-1185">Reference proteome</keyword>
<evidence type="ECO:0000256" key="4">
    <source>
        <dbReference type="ARBA" id="ARBA00023015"/>
    </source>
</evidence>
<dbReference type="InterPro" id="IPR037818">
    <property type="entry name" value="TAF8"/>
</dbReference>
<evidence type="ECO:0000256" key="5">
    <source>
        <dbReference type="ARBA" id="ARBA00023163"/>
    </source>
</evidence>
<dbReference type="Proteomes" id="UP000515123">
    <property type="component" value="Linkage group 7"/>
</dbReference>
<evidence type="ECO:0000313" key="10">
    <source>
        <dbReference type="Proteomes" id="UP000092600"/>
    </source>
</evidence>
<dbReference type="CDD" id="cd00076">
    <property type="entry name" value="HFD_SF"/>
    <property type="match status" value="1"/>
</dbReference>
<evidence type="ECO:0000256" key="7">
    <source>
        <dbReference type="SAM" id="MobiDB-lite"/>
    </source>
</evidence>
<dbReference type="AlphaFoldDB" id="A0A199V6J0"/>
<dbReference type="Pfam" id="PF10406">
    <property type="entry name" value="TAF8_C"/>
    <property type="match status" value="1"/>
</dbReference>
<dbReference type="GO" id="GO:0003743">
    <property type="term" value="F:translation initiation factor activity"/>
    <property type="evidence" value="ECO:0007669"/>
    <property type="project" value="UniProtKB-KW"/>
</dbReference>
<keyword evidence="5" id="KW-0804">Transcription</keyword>
<evidence type="ECO:0000259" key="8">
    <source>
        <dbReference type="SMART" id="SM00576"/>
    </source>
</evidence>
<dbReference type="GeneID" id="109712444"/>
<dbReference type="EMBL" id="LSRQ01003076">
    <property type="protein sequence ID" value="OAY72506.1"/>
    <property type="molecule type" value="Genomic_DNA"/>
</dbReference>
<evidence type="ECO:0000313" key="12">
    <source>
        <dbReference type="RefSeq" id="XP_020091593.1"/>
    </source>
</evidence>
<comment type="subcellular location">
    <subcellularLocation>
        <location evidence="1">Nucleus</location>
    </subcellularLocation>
</comment>
<evidence type="ECO:0000313" key="11">
    <source>
        <dbReference type="Proteomes" id="UP000515123"/>
    </source>
</evidence>
<dbReference type="PANTHER" id="PTHR46338:SF1">
    <property type="entry name" value="TRANSCRIPTION INITIATION FACTOR TFIID SUBUNIT 8"/>
    <property type="match status" value="1"/>
</dbReference>
<evidence type="ECO:0000313" key="9">
    <source>
        <dbReference type="EMBL" id="OAY72506.1"/>
    </source>
</evidence>
<feature type="domain" description="Bromodomain associated" evidence="8">
    <location>
        <begin position="25"/>
        <end position="101"/>
    </location>
</feature>
<dbReference type="InterPro" id="IPR009072">
    <property type="entry name" value="Histone-fold"/>
</dbReference>